<dbReference type="GO" id="GO:0016705">
    <property type="term" value="F:oxidoreductase activity, acting on paired donors, with incorporation or reduction of molecular oxygen"/>
    <property type="evidence" value="ECO:0007669"/>
    <property type="project" value="InterPro"/>
</dbReference>
<evidence type="ECO:0000256" key="3">
    <source>
        <dbReference type="ARBA" id="ARBA00022692"/>
    </source>
</evidence>
<keyword evidence="7" id="KW-0408">Iron</keyword>
<evidence type="ECO:0000256" key="2">
    <source>
        <dbReference type="ARBA" id="ARBA00022617"/>
    </source>
</evidence>
<comment type="subcellular location">
    <subcellularLocation>
        <location evidence="1">Membrane</location>
    </subcellularLocation>
</comment>
<dbReference type="GO" id="GO:0005506">
    <property type="term" value="F:iron ion binding"/>
    <property type="evidence" value="ECO:0007669"/>
    <property type="project" value="InterPro"/>
</dbReference>
<dbReference type="SUPFAM" id="SSF48264">
    <property type="entry name" value="Cytochrome P450"/>
    <property type="match status" value="1"/>
</dbReference>
<dbReference type="InParanoid" id="D2W531"/>
<keyword evidence="5" id="KW-1133">Transmembrane helix</keyword>
<dbReference type="AlphaFoldDB" id="D2W531"/>
<dbReference type="Proteomes" id="UP000006671">
    <property type="component" value="Unassembled WGS sequence"/>
</dbReference>
<dbReference type="InterPro" id="IPR011993">
    <property type="entry name" value="PH-like_dom_sf"/>
</dbReference>
<keyword evidence="10" id="KW-1185">Reference proteome</keyword>
<dbReference type="GO" id="GO:0016020">
    <property type="term" value="C:membrane"/>
    <property type="evidence" value="ECO:0007669"/>
    <property type="project" value="UniProtKB-SubCell"/>
</dbReference>
<dbReference type="InterPro" id="IPR036396">
    <property type="entry name" value="Cyt_P450_sf"/>
</dbReference>
<dbReference type="InterPro" id="IPR001128">
    <property type="entry name" value="Cyt_P450"/>
</dbReference>
<dbReference type="Gene3D" id="2.60.40.150">
    <property type="entry name" value="C2 domain"/>
    <property type="match status" value="1"/>
</dbReference>
<proteinExistence type="predicted"/>
<dbReference type="SUPFAM" id="SSF49562">
    <property type="entry name" value="C2 domain (Calcium/lipid-binding domain, CaLB)"/>
    <property type="match status" value="1"/>
</dbReference>
<evidence type="ECO:0000256" key="7">
    <source>
        <dbReference type="ARBA" id="ARBA00023004"/>
    </source>
</evidence>
<dbReference type="VEuPathDB" id="AmoebaDB:NAEGRDRAFT_76519"/>
<evidence type="ECO:0000256" key="4">
    <source>
        <dbReference type="ARBA" id="ARBA00022723"/>
    </source>
</evidence>
<name>D2W531_NAEGR</name>
<dbReference type="InterPro" id="IPR035892">
    <property type="entry name" value="C2_domain_sf"/>
</dbReference>
<keyword evidence="8" id="KW-0472">Membrane</keyword>
<dbReference type="Gene3D" id="2.30.29.30">
    <property type="entry name" value="Pleckstrin-homology domain (PH domain)/Phosphotyrosine-binding domain (PTB)"/>
    <property type="match status" value="1"/>
</dbReference>
<dbReference type="GO" id="GO:0004497">
    <property type="term" value="F:monooxygenase activity"/>
    <property type="evidence" value="ECO:0007669"/>
    <property type="project" value="InterPro"/>
</dbReference>
<keyword evidence="4" id="KW-0479">Metal-binding</keyword>
<dbReference type="KEGG" id="ngr:NAEGRDRAFT_76519"/>
<accession>D2W531</accession>
<feature type="non-terminal residue" evidence="9">
    <location>
        <position position="524"/>
    </location>
</feature>
<dbReference type="GeneID" id="8860603"/>
<dbReference type="Pfam" id="PF00067">
    <property type="entry name" value="p450"/>
    <property type="match status" value="1"/>
</dbReference>
<reference evidence="9 10" key="1">
    <citation type="journal article" date="2010" name="Cell">
        <title>The genome of Naegleria gruberi illuminates early eukaryotic versatility.</title>
        <authorList>
            <person name="Fritz-Laylin L.K."/>
            <person name="Prochnik S.E."/>
            <person name="Ginger M.L."/>
            <person name="Dacks J.B."/>
            <person name="Carpenter M.L."/>
            <person name="Field M.C."/>
            <person name="Kuo A."/>
            <person name="Paredez A."/>
            <person name="Chapman J."/>
            <person name="Pham J."/>
            <person name="Shu S."/>
            <person name="Neupane R."/>
            <person name="Cipriano M."/>
            <person name="Mancuso J."/>
            <person name="Tu H."/>
            <person name="Salamov A."/>
            <person name="Lindquist E."/>
            <person name="Shapiro H."/>
            <person name="Lucas S."/>
            <person name="Grigoriev I.V."/>
            <person name="Cande W.Z."/>
            <person name="Fulton C."/>
            <person name="Rokhsar D.S."/>
            <person name="Dawson S.C."/>
        </authorList>
    </citation>
    <scope>NUCLEOTIDE SEQUENCE [LARGE SCALE GENOMIC DNA]</scope>
    <source>
        <strain evidence="9 10">NEG-M</strain>
    </source>
</reference>
<gene>
    <name evidence="9" type="ORF">NAEGRDRAFT_76519</name>
</gene>
<dbReference type="PANTHER" id="PTHR24282:SF211">
    <property type="entry name" value="CYTOCHROME P450-RELATED"/>
    <property type="match status" value="1"/>
</dbReference>
<evidence type="ECO:0000256" key="1">
    <source>
        <dbReference type="ARBA" id="ARBA00004370"/>
    </source>
</evidence>
<evidence type="ECO:0000313" key="9">
    <source>
        <dbReference type="EMBL" id="EFC35821.1"/>
    </source>
</evidence>
<evidence type="ECO:0000256" key="6">
    <source>
        <dbReference type="ARBA" id="ARBA00023002"/>
    </source>
</evidence>
<dbReference type="EMBL" id="GG739012">
    <property type="protein sequence ID" value="EFC35821.1"/>
    <property type="molecule type" value="Genomic_DNA"/>
</dbReference>
<dbReference type="Gene3D" id="1.10.630.10">
    <property type="entry name" value="Cytochrome P450"/>
    <property type="match status" value="1"/>
</dbReference>
<evidence type="ECO:0000313" key="10">
    <source>
        <dbReference type="Proteomes" id="UP000006671"/>
    </source>
</evidence>
<organism evidence="10">
    <name type="scientific">Naegleria gruberi</name>
    <name type="common">Amoeba</name>
    <dbReference type="NCBI Taxonomy" id="5762"/>
    <lineage>
        <taxon>Eukaryota</taxon>
        <taxon>Discoba</taxon>
        <taxon>Heterolobosea</taxon>
        <taxon>Tetramitia</taxon>
        <taxon>Eutetramitia</taxon>
        <taxon>Vahlkampfiidae</taxon>
        <taxon>Naegleria</taxon>
    </lineage>
</organism>
<sequence length="524" mass="60624">MAQMTKTISEISDLLELSEQTRDVVFDRYFRDSTMVKSTLELLKKGLGCEANIQSKEKMIKPKKHMIFLDDNYTFFRIEKKKSRKGNVLLKDIKKVITGNSFTDSGAFFKYAEHLKSKKKEHGYNVDRTITIKYGSAQEQLDIIFSKTEEFISFLVSLNYLLRSIHLKDTPPMSVIMMRYWMMADENNDNKLSIQEFDVAAPDLANLQISIWDKNKVSADKFVCENIIPVTALREGSLRSVQMYDEDMNLIEGCYIYVHHLYDCALNSFKNNPNAKVVKIQLGTFSQIHISNDENLIREILVKKYKTVSKGNLFEPVGIFGPNIFSADSNDPIWRKHRTLANPIFSSSSHLKNVFRVTLEECKKMIKFWKSIYGSESDGTIRKVNISNELKSITLDVINRVAFDYDVGIFDKDAAHRDGIHDWINNLLNGLIYNFVLPKYLFEIIPFGFFKRYKDAKEKFKQATYSMIEKKQQEFDDHTYLEKDDEDLLTLLLKSSAAATKEEEKLSKSELLSAIFIVLFAGFE</sequence>
<keyword evidence="6" id="KW-0560">Oxidoreductase</keyword>
<dbReference type="STRING" id="5762.D2W531"/>
<dbReference type="GO" id="GO:0020037">
    <property type="term" value="F:heme binding"/>
    <property type="evidence" value="ECO:0007669"/>
    <property type="project" value="InterPro"/>
</dbReference>
<dbReference type="PANTHER" id="PTHR24282">
    <property type="entry name" value="CYTOCHROME P450 FAMILY MEMBER"/>
    <property type="match status" value="1"/>
</dbReference>
<protein>
    <submittedName>
        <fullName evidence="9">Predicted protein</fullName>
    </submittedName>
</protein>
<keyword evidence="3" id="KW-0812">Transmembrane</keyword>
<dbReference type="OrthoDB" id="2789670at2759"/>
<dbReference type="InterPro" id="IPR050665">
    <property type="entry name" value="Cytochrome_P450_Monooxygen"/>
</dbReference>
<evidence type="ECO:0000256" key="8">
    <source>
        <dbReference type="ARBA" id="ARBA00023136"/>
    </source>
</evidence>
<evidence type="ECO:0000256" key="5">
    <source>
        <dbReference type="ARBA" id="ARBA00022989"/>
    </source>
</evidence>
<dbReference type="InterPro" id="IPR018247">
    <property type="entry name" value="EF_Hand_1_Ca_BS"/>
</dbReference>
<dbReference type="RefSeq" id="XP_002668565.1">
    <property type="nucleotide sequence ID" value="XM_002668519.1"/>
</dbReference>
<dbReference type="PROSITE" id="PS00018">
    <property type="entry name" value="EF_HAND_1"/>
    <property type="match status" value="1"/>
</dbReference>
<keyword evidence="2" id="KW-0349">Heme</keyword>
<dbReference type="eggNOG" id="KOG0157">
    <property type="taxonomic scope" value="Eukaryota"/>
</dbReference>